<proteinExistence type="predicted"/>
<evidence type="ECO:0000259" key="1">
    <source>
        <dbReference type="Pfam" id="PF07969"/>
    </source>
</evidence>
<dbReference type="Gene3D" id="3.20.20.140">
    <property type="entry name" value="Metal-dependent hydrolases"/>
    <property type="match status" value="1"/>
</dbReference>
<dbReference type="InterPro" id="IPR011059">
    <property type="entry name" value="Metal-dep_hydrolase_composite"/>
</dbReference>
<comment type="caution">
    <text evidence="2">The sequence shown here is derived from an EMBL/GenBank/DDBJ whole genome shotgun (WGS) entry which is preliminary data.</text>
</comment>
<dbReference type="SUPFAM" id="SSF51338">
    <property type="entry name" value="Composite domain of metallo-dependent hydrolases"/>
    <property type="match status" value="1"/>
</dbReference>
<evidence type="ECO:0000313" key="3">
    <source>
        <dbReference type="Proteomes" id="UP000218767"/>
    </source>
</evidence>
<name>A0A2A4XAZ3_9GAMM</name>
<dbReference type="InterPro" id="IPR050378">
    <property type="entry name" value="Metallo-dep_Hydrolases_sf"/>
</dbReference>
<organism evidence="2 3">
    <name type="scientific">SAR86 cluster bacterium</name>
    <dbReference type="NCBI Taxonomy" id="2030880"/>
    <lineage>
        <taxon>Bacteria</taxon>
        <taxon>Pseudomonadati</taxon>
        <taxon>Pseudomonadota</taxon>
        <taxon>Gammaproteobacteria</taxon>
        <taxon>SAR86 cluster</taxon>
    </lineage>
</organism>
<dbReference type="GO" id="GO:0016811">
    <property type="term" value="F:hydrolase activity, acting on carbon-nitrogen (but not peptide) bonds, in linear amides"/>
    <property type="evidence" value="ECO:0007669"/>
    <property type="project" value="InterPro"/>
</dbReference>
<feature type="domain" description="Amidohydrolase 3" evidence="1">
    <location>
        <begin position="353"/>
        <end position="493"/>
    </location>
</feature>
<dbReference type="PANTHER" id="PTHR11647:SF1">
    <property type="entry name" value="COLLAPSIN RESPONSE MEDIATOR PROTEIN"/>
    <property type="match status" value="1"/>
</dbReference>
<dbReference type="Pfam" id="PF07969">
    <property type="entry name" value="Amidohydro_3"/>
    <property type="match status" value="1"/>
</dbReference>
<dbReference type="Gene3D" id="2.30.40.10">
    <property type="entry name" value="Urease, subunit C, domain 1"/>
    <property type="match status" value="1"/>
</dbReference>
<dbReference type="SUPFAM" id="SSF51556">
    <property type="entry name" value="Metallo-dependent hydrolases"/>
    <property type="match status" value="1"/>
</dbReference>
<protein>
    <submittedName>
        <fullName evidence="2">N-acyl-D-amino acid deacylase</fullName>
    </submittedName>
</protein>
<evidence type="ECO:0000313" key="2">
    <source>
        <dbReference type="EMBL" id="PCI79773.1"/>
    </source>
</evidence>
<sequence>MPKRLSKVGLGVFILMGLIACNDSSSNEPIQFDSVISNGQLVDGLGGAARAADVYLNDGVIAAITAPGELDAAVTNIIDATGKIIAPGFIDVHSHGNPLETPDFENFLAQGVTTITLGQDGDSPNVADLGEWVGQVNKNGIGVNLAMFVGHGTLRELAGIGQDPAPGPDQIQRMLELLNDSLDYAFGLSTGLEYNPGLHAQESELLEMAKVVGSRDRVIMSHMRNEDDDQLENSIDELLSQGQYARVHISHLKSVYGKGSARAEEILEVIERARQSGIQLSADVYPYNASYAGLALLFPVWSKTDEEFVVARRDRREELEQYLVNRITKRNGPEATLLATDPYTGKTLADLELELGLPFEEILIDIIGPQGGSGAYFIMDDELQSRLLMDENITVSSDGSATGFHPRGHGTFAKIIEEYVVNRAALPLEEAVRKMTSYAAALLGVTDRGSVEVGKAADLLIFDPALVRARASYSDPLQLAEGFAVVIVNGEVAFQNGVGLAVASGEVLSPGE</sequence>
<dbReference type="GO" id="GO:0016812">
    <property type="term" value="F:hydrolase activity, acting on carbon-nitrogen (but not peptide) bonds, in cyclic amides"/>
    <property type="evidence" value="ECO:0007669"/>
    <property type="project" value="TreeGrafter"/>
</dbReference>
<dbReference type="InterPro" id="IPR032466">
    <property type="entry name" value="Metal_Hydrolase"/>
</dbReference>
<dbReference type="InterPro" id="IPR013108">
    <property type="entry name" value="Amidohydro_3"/>
</dbReference>
<dbReference type="GO" id="GO:0005829">
    <property type="term" value="C:cytosol"/>
    <property type="evidence" value="ECO:0007669"/>
    <property type="project" value="TreeGrafter"/>
</dbReference>
<dbReference type="PANTHER" id="PTHR11647">
    <property type="entry name" value="HYDRANTOINASE/DIHYDROPYRIMIDINASE FAMILY MEMBER"/>
    <property type="match status" value="1"/>
</dbReference>
<gene>
    <name evidence="2" type="ORF">COB20_04090</name>
</gene>
<dbReference type="Gene3D" id="3.30.1490.130">
    <property type="entry name" value="D-aminoacylase. Domain 3"/>
    <property type="match status" value="1"/>
</dbReference>
<dbReference type="EMBL" id="NVUL01000014">
    <property type="protein sequence ID" value="PCI79773.1"/>
    <property type="molecule type" value="Genomic_DNA"/>
</dbReference>
<dbReference type="Proteomes" id="UP000218767">
    <property type="component" value="Unassembled WGS sequence"/>
</dbReference>
<reference evidence="3" key="1">
    <citation type="submission" date="2017-08" db="EMBL/GenBank/DDBJ databases">
        <title>A dynamic microbial community with high functional redundancy inhabits the cold, oxic subseafloor aquifer.</title>
        <authorList>
            <person name="Tully B.J."/>
            <person name="Wheat C.G."/>
            <person name="Glazer B.T."/>
            <person name="Huber J.A."/>
        </authorList>
    </citation>
    <scope>NUCLEOTIDE SEQUENCE [LARGE SCALE GENOMIC DNA]</scope>
</reference>
<dbReference type="InterPro" id="IPR023100">
    <property type="entry name" value="D-aminoacylase_insert_dom_sf"/>
</dbReference>
<dbReference type="PROSITE" id="PS51257">
    <property type="entry name" value="PROKAR_LIPOPROTEIN"/>
    <property type="match status" value="1"/>
</dbReference>
<accession>A0A2A4XAZ3</accession>
<dbReference type="AlphaFoldDB" id="A0A2A4XAZ3"/>